<comment type="caution">
    <text evidence="2">The sequence shown here is derived from an EMBL/GenBank/DDBJ whole genome shotgun (WGS) entry which is preliminary data.</text>
</comment>
<dbReference type="EMBL" id="JACGLT010000005">
    <property type="protein sequence ID" value="MBA6152676.1"/>
    <property type="molecule type" value="Genomic_DNA"/>
</dbReference>
<evidence type="ECO:0000313" key="2">
    <source>
        <dbReference type="EMBL" id="MBA6152676.1"/>
    </source>
</evidence>
<dbReference type="SUPFAM" id="SSF53756">
    <property type="entry name" value="UDP-Glycosyltransferase/glycogen phosphorylase"/>
    <property type="match status" value="1"/>
</dbReference>
<proteinExistence type="predicted"/>
<protein>
    <submittedName>
        <fullName evidence="2">Glycosyltransferase family 4 protein</fullName>
    </submittedName>
</protein>
<dbReference type="CDD" id="cd03801">
    <property type="entry name" value="GT4_PimA-like"/>
    <property type="match status" value="1"/>
</dbReference>
<gene>
    <name evidence="2" type="ORF">H3Z82_08075</name>
</gene>
<sequence>MRSLTIISHTEHYILPDGSLVGLGSTVTEINELLAIFDNITHVAMLHHTVAPPSALPYVSDKIRFVALPAVGGETLSAKMAVVVKAPKILGTIRKALRASDYFQFRAPTGMGVFVIPYLLMFNSQKGWFKYAGNWKPSDAPLTYRFQKWLLERQSRPVTINGFWEDQPKHCLSYENPCLTEEEIQTGQMVIASRKFQFPLELCFVGRLETAKGVDMIIESLAGLGAQSLRKIRAVHLVGAGGQMAAYQKRVDGLSLPIIFHGFLSRIEVHEIYKKSHAILLPSASEGFPKVIAEAMNYGCIPMVSNISSISHYVNHKENGFLMEDLKSYYLKKCLMSLLDMDEYAYKKMVSTSLNFINTFSYTYYNQRLLKDIL</sequence>
<evidence type="ECO:0000259" key="1">
    <source>
        <dbReference type="Pfam" id="PF00534"/>
    </source>
</evidence>
<feature type="domain" description="Glycosyl transferase family 1" evidence="1">
    <location>
        <begin position="201"/>
        <end position="343"/>
    </location>
</feature>
<dbReference type="GO" id="GO:0016757">
    <property type="term" value="F:glycosyltransferase activity"/>
    <property type="evidence" value="ECO:0007669"/>
    <property type="project" value="InterPro"/>
</dbReference>
<dbReference type="PANTHER" id="PTHR12526:SF637">
    <property type="entry name" value="GLYCOSYLTRANSFERASE EPSF-RELATED"/>
    <property type="match status" value="1"/>
</dbReference>
<keyword evidence="3" id="KW-1185">Reference proteome</keyword>
<dbReference type="Pfam" id="PF00534">
    <property type="entry name" value="Glycos_transf_1"/>
    <property type="match status" value="1"/>
</dbReference>
<accession>A0A7W2M575</accession>
<organism evidence="2 3">
    <name type="scientific">Gelidibacter maritimus</name>
    <dbReference type="NCBI Taxonomy" id="2761487"/>
    <lineage>
        <taxon>Bacteria</taxon>
        <taxon>Pseudomonadati</taxon>
        <taxon>Bacteroidota</taxon>
        <taxon>Flavobacteriia</taxon>
        <taxon>Flavobacteriales</taxon>
        <taxon>Flavobacteriaceae</taxon>
        <taxon>Gelidibacter</taxon>
    </lineage>
</organism>
<dbReference type="InterPro" id="IPR001296">
    <property type="entry name" value="Glyco_trans_1"/>
</dbReference>
<dbReference type="PANTHER" id="PTHR12526">
    <property type="entry name" value="GLYCOSYLTRANSFERASE"/>
    <property type="match status" value="1"/>
</dbReference>
<dbReference type="AlphaFoldDB" id="A0A7W2M575"/>
<name>A0A7W2M575_9FLAO</name>
<dbReference type="Gene3D" id="3.40.50.2000">
    <property type="entry name" value="Glycogen Phosphorylase B"/>
    <property type="match status" value="1"/>
</dbReference>
<reference evidence="2 3" key="1">
    <citation type="submission" date="2020-07" db="EMBL/GenBank/DDBJ databases">
        <title>Bacterium isolated from marine sediment.</title>
        <authorList>
            <person name="Shang D."/>
        </authorList>
    </citation>
    <scope>NUCLEOTIDE SEQUENCE [LARGE SCALE GENOMIC DNA]</scope>
    <source>
        <strain evidence="2 3">F6074</strain>
    </source>
</reference>
<dbReference type="Proteomes" id="UP000541857">
    <property type="component" value="Unassembled WGS sequence"/>
</dbReference>
<keyword evidence="2" id="KW-0808">Transferase</keyword>
<dbReference type="RefSeq" id="WP_182204623.1">
    <property type="nucleotide sequence ID" value="NZ_JACGLT010000005.1"/>
</dbReference>
<evidence type="ECO:0000313" key="3">
    <source>
        <dbReference type="Proteomes" id="UP000541857"/>
    </source>
</evidence>